<proteinExistence type="predicted"/>
<comment type="caution">
    <text evidence="2">The sequence shown here is derived from an EMBL/GenBank/DDBJ whole genome shotgun (WGS) entry which is preliminary data.</text>
</comment>
<keyword evidence="3" id="KW-1185">Reference proteome</keyword>
<dbReference type="EMBL" id="SRLO01000569">
    <property type="protein sequence ID" value="TNN51805.1"/>
    <property type="molecule type" value="Genomic_DNA"/>
</dbReference>
<evidence type="ECO:0000256" key="1">
    <source>
        <dbReference type="SAM" id="MobiDB-lite"/>
    </source>
</evidence>
<evidence type="ECO:0000313" key="2">
    <source>
        <dbReference type="EMBL" id="TNN51805.1"/>
    </source>
</evidence>
<sequence length="80" mass="8980">MLRSCQRPQTLSRDDSSVSLRPGRMTDRPHCRRGVLHPRPGVNATSDEDGEKQEGLMDMCSSRMDFDSGGTNTAHNMDTW</sequence>
<gene>
    <name evidence="2" type="ORF">EYF80_037973</name>
</gene>
<dbReference type="Proteomes" id="UP000314294">
    <property type="component" value="Unassembled WGS sequence"/>
</dbReference>
<evidence type="ECO:0000313" key="3">
    <source>
        <dbReference type="Proteomes" id="UP000314294"/>
    </source>
</evidence>
<feature type="compositionally biased region" description="Polar residues" evidence="1">
    <location>
        <begin position="1"/>
        <end position="11"/>
    </location>
</feature>
<accession>A0A4Z2GF49</accession>
<protein>
    <submittedName>
        <fullName evidence="2">Uncharacterized protein</fullName>
    </submittedName>
</protein>
<dbReference type="AlphaFoldDB" id="A0A4Z2GF49"/>
<name>A0A4Z2GF49_9TELE</name>
<organism evidence="2 3">
    <name type="scientific">Liparis tanakae</name>
    <name type="common">Tanaka's snailfish</name>
    <dbReference type="NCBI Taxonomy" id="230148"/>
    <lineage>
        <taxon>Eukaryota</taxon>
        <taxon>Metazoa</taxon>
        <taxon>Chordata</taxon>
        <taxon>Craniata</taxon>
        <taxon>Vertebrata</taxon>
        <taxon>Euteleostomi</taxon>
        <taxon>Actinopterygii</taxon>
        <taxon>Neopterygii</taxon>
        <taxon>Teleostei</taxon>
        <taxon>Neoteleostei</taxon>
        <taxon>Acanthomorphata</taxon>
        <taxon>Eupercaria</taxon>
        <taxon>Perciformes</taxon>
        <taxon>Cottioidei</taxon>
        <taxon>Cottales</taxon>
        <taxon>Liparidae</taxon>
        <taxon>Liparis</taxon>
    </lineage>
</organism>
<reference evidence="2 3" key="1">
    <citation type="submission" date="2019-03" db="EMBL/GenBank/DDBJ databases">
        <title>First draft genome of Liparis tanakae, snailfish: a comprehensive survey of snailfish specific genes.</title>
        <authorList>
            <person name="Kim W."/>
            <person name="Song I."/>
            <person name="Jeong J.-H."/>
            <person name="Kim D."/>
            <person name="Kim S."/>
            <person name="Ryu S."/>
            <person name="Song J.Y."/>
            <person name="Lee S.K."/>
        </authorList>
    </citation>
    <scope>NUCLEOTIDE SEQUENCE [LARGE SCALE GENOMIC DNA]</scope>
    <source>
        <tissue evidence="2">Muscle</tissue>
    </source>
</reference>
<feature type="region of interest" description="Disordered" evidence="1">
    <location>
        <begin position="1"/>
        <end position="80"/>
    </location>
</feature>
<feature type="compositionally biased region" description="Polar residues" evidence="1">
    <location>
        <begin position="69"/>
        <end position="80"/>
    </location>
</feature>